<evidence type="ECO:0000313" key="3">
    <source>
        <dbReference type="Proteomes" id="UP000297890"/>
    </source>
</evidence>
<dbReference type="InterPro" id="IPR029063">
    <property type="entry name" value="SAM-dependent_MTases_sf"/>
</dbReference>
<dbReference type="GO" id="GO:0005829">
    <property type="term" value="C:cytosol"/>
    <property type="evidence" value="ECO:0007669"/>
    <property type="project" value="TreeGrafter"/>
</dbReference>
<evidence type="ECO:0000256" key="1">
    <source>
        <dbReference type="HAMAP-Rule" id="MF_00934"/>
    </source>
</evidence>
<keyword evidence="1 2" id="KW-0808">Transferase</keyword>
<protein>
    <recommendedName>
        <fullName evidence="1">Ribosomal RNA large subunit methyltransferase J</fullName>
        <ecNumber evidence="1">2.1.1.266</ecNumber>
    </recommendedName>
    <alternativeName>
        <fullName evidence="1">23S rRNA (adenine(2030)-N6)-methyltransferase</fullName>
    </alternativeName>
    <alternativeName>
        <fullName evidence="1">23S rRNA m6A2030 methyltransferase</fullName>
    </alternativeName>
</protein>
<dbReference type="AlphaFoldDB" id="A0A4Z0FAE9"/>
<feature type="binding site" evidence="1">
    <location>
        <position position="116"/>
    </location>
    <ligand>
        <name>S-adenosyl-L-methionine</name>
        <dbReference type="ChEBI" id="CHEBI:59789"/>
    </ligand>
</feature>
<dbReference type="GO" id="GO:0036307">
    <property type="term" value="F:23S rRNA (adenine(2030)-N(6))-methyltransferase activity"/>
    <property type="evidence" value="ECO:0007669"/>
    <property type="project" value="UniProtKB-UniRule"/>
</dbReference>
<dbReference type="PANTHER" id="PTHR37426:SF1">
    <property type="entry name" value="RIBOSOMAL RNA LARGE SUBUNIT METHYLTRANSFERASE J"/>
    <property type="match status" value="1"/>
</dbReference>
<dbReference type="GO" id="GO:0003723">
    <property type="term" value="F:RNA binding"/>
    <property type="evidence" value="ECO:0007669"/>
    <property type="project" value="UniProtKB-UniRule"/>
</dbReference>
<dbReference type="Proteomes" id="UP000297890">
    <property type="component" value="Unassembled WGS sequence"/>
</dbReference>
<feature type="binding site" evidence="1">
    <location>
        <position position="42"/>
    </location>
    <ligand>
        <name>S-adenosyl-L-methionine</name>
        <dbReference type="ChEBI" id="CHEBI:59789"/>
    </ligand>
</feature>
<name>A0A4Z0FAE9_9GAMM</name>
<dbReference type="EC" id="2.1.1.266" evidence="1"/>
<dbReference type="SUPFAM" id="SSF53335">
    <property type="entry name" value="S-adenosyl-L-methionine-dependent methyltransferases"/>
    <property type="match status" value="1"/>
</dbReference>
<keyword evidence="1" id="KW-0949">S-adenosyl-L-methionine</keyword>
<dbReference type="HAMAP" id="MF_00934">
    <property type="entry name" value="23SrRNA_methyltr_J"/>
    <property type="match status" value="1"/>
</dbReference>
<sequence>MRSYRHHFHAGNHADVLKHWVLMLLLEHLGKKDKPFRVIDTHAGAGYYILNATDPQAEWRSGIQRLWAGSIRAPSLARLTERVAGLNGRGHLRIYPGSPAWAQLICRPNDEIRLFEWHPTDHRALVAHPLIQNDPRVRISSDDGLSGLKALLPPPSRRGLVIIDPPYENAAEYHRVKEALILGLNRFPTGIYALWYPKLAKQNANILTAALEQLQLSWLHIHLQVKRPQPDGWGMTGSGMFVVNPPWTLGETLASELDELVRLLGVPGEAHWHLRHPDGVA</sequence>
<dbReference type="InterPro" id="IPR007473">
    <property type="entry name" value="RlmJ"/>
</dbReference>
<dbReference type="EMBL" id="SRIO01000003">
    <property type="protein sequence ID" value="TFZ83443.1"/>
    <property type="molecule type" value="Genomic_DNA"/>
</dbReference>
<feature type="binding site" evidence="1">
    <location>
        <position position="19"/>
    </location>
    <ligand>
        <name>S-adenosyl-L-methionine</name>
        <dbReference type="ChEBI" id="CHEBI:59789"/>
    </ligand>
</feature>
<keyword evidence="1" id="KW-0698">rRNA processing</keyword>
<keyword evidence="1 2" id="KW-0489">Methyltransferase</keyword>
<feature type="active site" description="Proton acceptor" evidence="1">
    <location>
        <position position="164"/>
    </location>
</feature>
<comment type="caution">
    <text evidence="2">The sequence shown here is derived from an EMBL/GenBank/DDBJ whole genome shotgun (WGS) entry which is preliminary data.</text>
</comment>
<evidence type="ECO:0000313" key="2">
    <source>
        <dbReference type="EMBL" id="TFZ83443.1"/>
    </source>
</evidence>
<dbReference type="GO" id="GO:0070475">
    <property type="term" value="P:rRNA base methylation"/>
    <property type="evidence" value="ECO:0007669"/>
    <property type="project" value="UniProtKB-UniRule"/>
</dbReference>
<gene>
    <name evidence="1" type="primary">rlmJ</name>
    <name evidence="2" type="ORF">E4680_02730</name>
</gene>
<reference evidence="2 3" key="1">
    <citation type="journal article" date="2019" name="ISME J.">
        <title>Candidatus Macondimonas diazotrophica, a novel gammaproteobacterial genus dominating crude-oil-contaminated coastal sediments.</title>
        <authorList>
            <person name="Karthikeyan S."/>
            <person name="Konstantinidis K."/>
        </authorList>
    </citation>
    <scope>NUCLEOTIDE SEQUENCE [LARGE SCALE GENOMIC DNA]</scope>
    <source>
        <strain evidence="2 3">KTK01</strain>
    </source>
</reference>
<dbReference type="Gene3D" id="3.40.50.150">
    <property type="entry name" value="Vaccinia Virus protein VP39"/>
    <property type="match status" value="1"/>
</dbReference>
<comment type="subunit">
    <text evidence="1">Monomer.</text>
</comment>
<accession>A0A4Z0FAE9</accession>
<dbReference type="PANTHER" id="PTHR37426">
    <property type="entry name" value="RIBOSOMAL RNA LARGE SUBUNIT METHYLTRANSFERASE J"/>
    <property type="match status" value="1"/>
</dbReference>
<feature type="site" description="Interaction with substrate rRNA" evidence="1">
    <location>
        <position position="4"/>
    </location>
</feature>
<organism evidence="2 3">
    <name type="scientific">Candidatus Macondimonas diazotrophica</name>
    <dbReference type="NCBI Taxonomy" id="2305248"/>
    <lineage>
        <taxon>Bacteria</taxon>
        <taxon>Pseudomonadati</taxon>
        <taxon>Pseudomonadota</taxon>
        <taxon>Gammaproteobacteria</taxon>
        <taxon>Chromatiales</taxon>
        <taxon>Ectothiorhodospiraceae</taxon>
        <taxon>Candidatus Macondimonas</taxon>
    </lineage>
</organism>
<feature type="binding site" evidence="1">
    <location>
        <position position="164"/>
    </location>
    <ligand>
        <name>S-adenosyl-L-methionine</name>
        <dbReference type="ChEBI" id="CHEBI:59789"/>
    </ligand>
</feature>
<proteinExistence type="inferred from homology"/>
<dbReference type="OrthoDB" id="9791274at2"/>
<comment type="catalytic activity">
    <reaction evidence="1">
        <text>adenosine(2030) in 23S rRNA + S-adenosyl-L-methionine = N(6)-methyladenosine(2030) in 23S rRNA + S-adenosyl-L-homocysteine + H(+)</text>
        <dbReference type="Rhea" id="RHEA:43736"/>
        <dbReference type="Rhea" id="RHEA-COMP:10668"/>
        <dbReference type="Rhea" id="RHEA-COMP:10669"/>
        <dbReference type="ChEBI" id="CHEBI:15378"/>
        <dbReference type="ChEBI" id="CHEBI:57856"/>
        <dbReference type="ChEBI" id="CHEBI:59789"/>
        <dbReference type="ChEBI" id="CHEBI:74411"/>
        <dbReference type="ChEBI" id="CHEBI:74449"/>
        <dbReference type="EC" id="2.1.1.266"/>
    </reaction>
</comment>
<keyword evidence="1" id="KW-0694">RNA-binding</keyword>
<comment type="function">
    <text evidence="1">Specifically methylates the adenine in position 2030 of 23S rRNA.</text>
</comment>
<feature type="binding site" evidence="1">
    <location>
        <position position="98"/>
    </location>
    <ligand>
        <name>S-adenosyl-L-methionine</name>
        <dbReference type="ChEBI" id="CHEBI:59789"/>
    </ligand>
</feature>
<dbReference type="Pfam" id="PF04378">
    <property type="entry name" value="RsmJ"/>
    <property type="match status" value="1"/>
</dbReference>
<keyword evidence="3" id="KW-1185">Reference proteome</keyword>
<dbReference type="RefSeq" id="WP_135280860.1">
    <property type="nucleotide sequence ID" value="NZ_SRIO01000003.1"/>
</dbReference>
<feature type="binding site" evidence="1">
    <location>
        <begin position="143"/>
        <end position="144"/>
    </location>
    <ligand>
        <name>S-adenosyl-L-methionine</name>
        <dbReference type="ChEBI" id="CHEBI:59789"/>
    </ligand>
</feature>
<comment type="similarity">
    <text evidence="1">Belongs to the RlmJ family.</text>
</comment>